<dbReference type="InterPro" id="IPR013083">
    <property type="entry name" value="Znf_RING/FYVE/PHD"/>
</dbReference>
<comment type="caution">
    <text evidence="2">The sequence shown here is derived from an EMBL/GenBank/DDBJ whole genome shotgun (WGS) entry which is preliminary data.</text>
</comment>
<evidence type="ECO:0000313" key="3">
    <source>
        <dbReference type="Proteomes" id="UP000663856"/>
    </source>
</evidence>
<proteinExistence type="predicted"/>
<accession>A0A816XQ51</accession>
<dbReference type="InterPro" id="IPR051986">
    <property type="entry name" value="Innate_Immune_Apopt_Reg"/>
</dbReference>
<feature type="region of interest" description="Disordered" evidence="1">
    <location>
        <begin position="356"/>
        <end position="375"/>
    </location>
</feature>
<dbReference type="EMBL" id="CAJNRF010013421">
    <property type="protein sequence ID" value="CAF2148945.1"/>
    <property type="molecule type" value="Genomic_DNA"/>
</dbReference>
<feature type="compositionally biased region" description="Polar residues" evidence="1">
    <location>
        <begin position="356"/>
        <end position="366"/>
    </location>
</feature>
<organism evidence="2 3">
    <name type="scientific">Rotaria magnacalcarata</name>
    <dbReference type="NCBI Taxonomy" id="392030"/>
    <lineage>
        <taxon>Eukaryota</taxon>
        <taxon>Metazoa</taxon>
        <taxon>Spiralia</taxon>
        <taxon>Gnathifera</taxon>
        <taxon>Rotifera</taxon>
        <taxon>Eurotatoria</taxon>
        <taxon>Bdelloidea</taxon>
        <taxon>Philodinida</taxon>
        <taxon>Philodinidae</taxon>
        <taxon>Rotaria</taxon>
    </lineage>
</organism>
<evidence type="ECO:0000313" key="2">
    <source>
        <dbReference type="EMBL" id="CAF2148945.1"/>
    </source>
</evidence>
<evidence type="ECO:0000256" key="1">
    <source>
        <dbReference type="SAM" id="MobiDB-lite"/>
    </source>
</evidence>
<gene>
    <name evidence="2" type="ORF">WKI299_LOCUS29917</name>
</gene>
<name>A0A816XQ51_9BILA</name>
<dbReference type="Gene3D" id="3.30.40.10">
    <property type="entry name" value="Zinc/RING finger domain, C3HC4 (zinc finger)"/>
    <property type="match status" value="2"/>
</dbReference>
<protein>
    <submittedName>
        <fullName evidence="2">Uncharacterized protein</fullName>
    </submittedName>
</protein>
<dbReference type="AlphaFoldDB" id="A0A816XQ51"/>
<dbReference type="Proteomes" id="UP000663856">
    <property type="component" value="Unassembled WGS sequence"/>
</dbReference>
<sequence>MATQDAEVYCSFCNEGFVSPKAMGTHLMMCGNKTDQCPKCRRYIRRAIFAYHYENDCANPDAPTRDNETNKKTQNFETPPVTIKCEFCHVNYNRNESTMHKEKCTPYQIYLSENSLQHNDSNQNHSSTRSNNPEYDARIPCEYCNQGIPWHLYDNHTRTCRNEHNKRPNEQISSQRSFPTVNDYTARCRFCKLLTFLQGLRYHQGQVNDAGRSVSCMFCNEKSASTEEMRIHLLACGNKTDRCPNCKKFIRRAVFAYHYENGCANLDEIDNVRDRAAGTYVVPSAQQATSREVNITRMDVELPIQPNRESNTNQRSNSGIKTTMLCEFCDGECEPAQIEVHRKFCLQNPNRTVNRTTTLTGGSSNQHSDRLQREHPSSEAALIPCEYCQKPIEWRLFEDHTKYCDVRAQEQRQQQSRFVHVQQADNNRAIQCKHCNQERGAPSIEFHERVCQKYDSNTYSTVYTSAYTLSMFPY</sequence>
<reference evidence="2" key="1">
    <citation type="submission" date="2021-02" db="EMBL/GenBank/DDBJ databases">
        <authorList>
            <person name="Nowell W R."/>
        </authorList>
    </citation>
    <scope>NUCLEOTIDE SEQUENCE</scope>
</reference>
<dbReference type="PANTHER" id="PTHR16295">
    <property type="entry name" value="TRAF-TYPE ZINC FINGER PROTEIN-RELATED"/>
    <property type="match status" value="1"/>
</dbReference>
<dbReference type="PANTHER" id="PTHR16295:SF10">
    <property type="entry name" value="EXPRESSED PROTEIN"/>
    <property type="match status" value="1"/>
</dbReference>
<dbReference type="GO" id="GO:0005739">
    <property type="term" value="C:mitochondrion"/>
    <property type="evidence" value="ECO:0007669"/>
    <property type="project" value="TreeGrafter"/>
</dbReference>